<protein>
    <recommendedName>
        <fullName evidence="7">Sorbitol dehydrogenase</fullName>
    </recommendedName>
    <alternativeName>
        <fullName evidence="8">Polyol dehydrogenase</fullName>
    </alternativeName>
</protein>
<comment type="cofactor">
    <cofactor evidence="1 9">
        <name>Zn(2+)</name>
        <dbReference type="ChEBI" id="CHEBI:29105"/>
    </cofactor>
</comment>
<dbReference type="SUPFAM" id="SSF50129">
    <property type="entry name" value="GroES-like"/>
    <property type="match status" value="1"/>
</dbReference>
<reference evidence="11 12" key="1">
    <citation type="journal article" date="2023" name="Sci. Data">
        <title>Genome assembly of the Korean intertidal mud-creeper Batillaria attramentaria.</title>
        <authorList>
            <person name="Patra A.K."/>
            <person name="Ho P.T."/>
            <person name="Jun S."/>
            <person name="Lee S.J."/>
            <person name="Kim Y."/>
            <person name="Won Y.J."/>
        </authorList>
    </citation>
    <scope>NUCLEOTIDE SEQUENCE [LARGE SCALE GENOMIC DNA]</scope>
    <source>
        <strain evidence="11">Wonlab-2016</strain>
    </source>
</reference>
<evidence type="ECO:0000256" key="3">
    <source>
        <dbReference type="ARBA" id="ARBA00022723"/>
    </source>
</evidence>
<dbReference type="GO" id="GO:0016491">
    <property type="term" value="F:oxidoreductase activity"/>
    <property type="evidence" value="ECO:0007669"/>
    <property type="project" value="UniProtKB-KW"/>
</dbReference>
<evidence type="ECO:0000313" key="12">
    <source>
        <dbReference type="Proteomes" id="UP001519460"/>
    </source>
</evidence>
<dbReference type="Proteomes" id="UP001519460">
    <property type="component" value="Unassembled WGS sequence"/>
</dbReference>
<dbReference type="InterPro" id="IPR013154">
    <property type="entry name" value="ADH-like_N"/>
</dbReference>
<dbReference type="CDD" id="cd05285">
    <property type="entry name" value="sorbitol_DH"/>
    <property type="match status" value="1"/>
</dbReference>
<dbReference type="EMBL" id="JACVVK020000209">
    <property type="protein sequence ID" value="KAK7484521.1"/>
    <property type="molecule type" value="Genomic_DNA"/>
</dbReference>
<dbReference type="SUPFAM" id="SSF51735">
    <property type="entry name" value="NAD(P)-binding Rossmann-fold domains"/>
    <property type="match status" value="1"/>
</dbReference>
<gene>
    <name evidence="11" type="ORF">BaRGS_00024277</name>
</gene>
<evidence type="ECO:0000256" key="2">
    <source>
        <dbReference type="ARBA" id="ARBA00008072"/>
    </source>
</evidence>
<feature type="domain" description="Enoyl reductase (ER)" evidence="10">
    <location>
        <begin position="11"/>
        <end position="344"/>
    </location>
</feature>
<dbReference type="InterPro" id="IPR013149">
    <property type="entry name" value="ADH-like_C"/>
</dbReference>
<dbReference type="Gene3D" id="3.90.180.10">
    <property type="entry name" value="Medium-chain alcohol dehydrogenases, catalytic domain"/>
    <property type="match status" value="1"/>
</dbReference>
<evidence type="ECO:0000313" key="11">
    <source>
        <dbReference type="EMBL" id="KAK7484521.1"/>
    </source>
</evidence>
<keyword evidence="4 9" id="KW-0862">Zinc</keyword>
<evidence type="ECO:0000259" key="10">
    <source>
        <dbReference type="SMART" id="SM00829"/>
    </source>
</evidence>
<evidence type="ECO:0000256" key="6">
    <source>
        <dbReference type="ARBA" id="ARBA00023027"/>
    </source>
</evidence>
<keyword evidence="3 9" id="KW-0479">Metal-binding</keyword>
<evidence type="ECO:0000256" key="5">
    <source>
        <dbReference type="ARBA" id="ARBA00023002"/>
    </source>
</evidence>
<evidence type="ECO:0000256" key="4">
    <source>
        <dbReference type="ARBA" id="ARBA00022833"/>
    </source>
</evidence>
<comment type="caution">
    <text evidence="11">The sequence shown here is derived from an EMBL/GenBank/DDBJ whole genome shotgun (WGS) entry which is preliminary data.</text>
</comment>
<name>A0ABD0KC24_9CAEN</name>
<dbReference type="Pfam" id="PF08240">
    <property type="entry name" value="ADH_N"/>
    <property type="match status" value="1"/>
</dbReference>
<dbReference type="InterPro" id="IPR045306">
    <property type="entry name" value="SDH-like"/>
</dbReference>
<dbReference type="InterPro" id="IPR002328">
    <property type="entry name" value="ADH_Zn_CS"/>
</dbReference>
<dbReference type="GO" id="GO:0046872">
    <property type="term" value="F:metal ion binding"/>
    <property type="evidence" value="ECO:0007669"/>
    <property type="project" value="UniProtKB-KW"/>
</dbReference>
<dbReference type="PROSITE" id="PS00059">
    <property type="entry name" value="ADH_ZINC"/>
    <property type="match status" value="1"/>
</dbReference>
<dbReference type="AlphaFoldDB" id="A0ABD0KC24"/>
<dbReference type="FunFam" id="3.40.50.720:FF:000068">
    <property type="entry name" value="Sorbitol dehydrogenase"/>
    <property type="match status" value="1"/>
</dbReference>
<dbReference type="Pfam" id="PF00107">
    <property type="entry name" value="ADH_zinc_N"/>
    <property type="match status" value="1"/>
</dbReference>
<keyword evidence="12" id="KW-1185">Reference proteome</keyword>
<evidence type="ECO:0000256" key="9">
    <source>
        <dbReference type="RuleBase" id="RU361277"/>
    </source>
</evidence>
<dbReference type="InterPro" id="IPR011032">
    <property type="entry name" value="GroES-like_sf"/>
</dbReference>
<dbReference type="PANTHER" id="PTHR43161:SF9">
    <property type="entry name" value="SORBITOL DEHYDROGENASE"/>
    <property type="match status" value="1"/>
</dbReference>
<keyword evidence="5" id="KW-0560">Oxidoreductase</keyword>
<keyword evidence="6" id="KW-0520">NAD</keyword>
<accession>A0ABD0KC24</accession>
<dbReference type="SMART" id="SM00829">
    <property type="entry name" value="PKS_ER"/>
    <property type="match status" value="1"/>
</dbReference>
<organism evidence="11 12">
    <name type="scientific">Batillaria attramentaria</name>
    <dbReference type="NCBI Taxonomy" id="370345"/>
    <lineage>
        <taxon>Eukaryota</taxon>
        <taxon>Metazoa</taxon>
        <taxon>Spiralia</taxon>
        <taxon>Lophotrochozoa</taxon>
        <taxon>Mollusca</taxon>
        <taxon>Gastropoda</taxon>
        <taxon>Caenogastropoda</taxon>
        <taxon>Sorbeoconcha</taxon>
        <taxon>Cerithioidea</taxon>
        <taxon>Batillariidae</taxon>
        <taxon>Batillaria</taxon>
    </lineage>
</organism>
<evidence type="ECO:0000256" key="7">
    <source>
        <dbReference type="ARBA" id="ARBA00026132"/>
    </source>
</evidence>
<dbReference type="PANTHER" id="PTHR43161">
    <property type="entry name" value="SORBITOL DEHYDROGENASE"/>
    <property type="match status" value="1"/>
</dbReference>
<evidence type="ECO:0000256" key="8">
    <source>
        <dbReference type="ARBA" id="ARBA00032485"/>
    </source>
</evidence>
<evidence type="ECO:0000256" key="1">
    <source>
        <dbReference type="ARBA" id="ARBA00001947"/>
    </source>
</evidence>
<sequence length="351" mass="37145">MGDNLCAVFYGRGDLRMENRPLRQPAEREVQISVRNCGLCMTDVHILEDGRIAQFDITSPSVPGHEMSGVITSLGASVTGFKPGDRVTSDVPKTCGYCNSCKRGRLSLCQNVGYLGIPTMDGGLGRHVNIPARMLYRLPEGVDFEDGAVTEPLSVTVNAVNRAGIGLGDTVLVFGAGPIGLLALQVARAKGATTVCVADINSDRLKLASELGASRTVLTASSETDAQAYAQKLVDMVGEVDAVLECSGAQLCLQAAVHAVRPGGCVALVGFGPENMVIPHTTAIAKEVDIRGCVANHYCFPAALKLMETGKVKVKPIISHRFSLDEVPQALEVVRKRQGLKVMINCAQTAA</sequence>
<comment type="similarity">
    <text evidence="2 9">Belongs to the zinc-containing alcohol dehydrogenase family.</text>
</comment>
<dbReference type="InterPro" id="IPR036291">
    <property type="entry name" value="NAD(P)-bd_dom_sf"/>
</dbReference>
<dbReference type="InterPro" id="IPR020843">
    <property type="entry name" value="ER"/>
</dbReference>
<dbReference type="Gene3D" id="3.40.50.720">
    <property type="entry name" value="NAD(P)-binding Rossmann-like Domain"/>
    <property type="match status" value="1"/>
</dbReference>
<proteinExistence type="inferred from homology"/>